<dbReference type="InterPro" id="IPR007133">
    <property type="entry name" value="RNA_pol_II-assoc_Paf1"/>
</dbReference>
<evidence type="ECO:0000256" key="3">
    <source>
        <dbReference type="ARBA" id="ARBA00023242"/>
    </source>
</evidence>
<dbReference type="GO" id="GO:0016593">
    <property type="term" value="C:Cdc73/Paf1 complex"/>
    <property type="evidence" value="ECO:0007669"/>
    <property type="project" value="InterPro"/>
</dbReference>
<comment type="subcellular location">
    <subcellularLocation>
        <location evidence="1">Nucleus</location>
    </subcellularLocation>
</comment>
<dbReference type="Proteomes" id="UP000245609">
    <property type="component" value="Unassembled WGS sequence"/>
</dbReference>
<accession>A0A2T9ZIP1</accession>
<evidence type="ECO:0000256" key="4">
    <source>
        <dbReference type="SAM" id="MobiDB-lite"/>
    </source>
</evidence>
<comment type="caution">
    <text evidence="5">The sequence shown here is derived from an EMBL/GenBank/DDBJ whole genome shotgun (WGS) entry which is preliminary data.</text>
</comment>
<keyword evidence="6" id="KW-1185">Reference proteome</keyword>
<dbReference type="GO" id="GO:0006368">
    <property type="term" value="P:transcription elongation by RNA polymerase II"/>
    <property type="evidence" value="ECO:0007669"/>
    <property type="project" value="InterPro"/>
</dbReference>
<dbReference type="Pfam" id="PF03985">
    <property type="entry name" value="Paf1"/>
    <property type="match status" value="2"/>
</dbReference>
<evidence type="ECO:0000256" key="2">
    <source>
        <dbReference type="ARBA" id="ARBA00007560"/>
    </source>
</evidence>
<evidence type="ECO:0000313" key="6">
    <source>
        <dbReference type="Proteomes" id="UP000245609"/>
    </source>
</evidence>
<sequence>MAPQKKIGSEFIYPIKYYNDLPPVQYPPKLLPVTQEINNSDSKFEKPSLPLDSISEYEVTTLEEALPYSALVDSELGMPLDLISMGLFDLSENQSEIPTSQNLNNPAKFDKTDLYLLGNKSATDKASINLSGQNPAIVTSAMMPPAKNQTVSNTNSSTSNPSKSTFHPSNSQTSLPSSFSRNRNQFGLLMKPGQDNSAKRPFSDFEDSVHGQKKVINQMMEESFKILWDQGYKKRKLESLRNPTNPRAKAVDIIPLFPNKKIWQNKYSIFTFDELPTLPLTDSEDFKELSNNRPNEDVQKLLDSGYNSCSLLRPREQPTSFGNNVIWVEYFLPESQKSVIQLDKKLASSDFGKSVFNATEHENLDFKLTKEYEFSSNILNSKQDFYLLSIKKNPDNTPAAYYCPIKSRFILKKRKPRTKLQSESKDPMAVSLISVSFRSPNDTDLDKESIAWKELGTLDPNL</sequence>
<protein>
    <submittedName>
        <fullName evidence="5">Uncharacterized protein</fullName>
    </submittedName>
</protein>
<name>A0A2T9ZIP1_9FUNG</name>
<gene>
    <name evidence="5" type="ORF">BB560_001130</name>
</gene>
<proteinExistence type="inferred from homology"/>
<organism evidence="5 6">
    <name type="scientific">Smittium megazygosporum</name>
    <dbReference type="NCBI Taxonomy" id="133381"/>
    <lineage>
        <taxon>Eukaryota</taxon>
        <taxon>Fungi</taxon>
        <taxon>Fungi incertae sedis</taxon>
        <taxon>Zoopagomycota</taxon>
        <taxon>Kickxellomycotina</taxon>
        <taxon>Harpellomycetes</taxon>
        <taxon>Harpellales</taxon>
        <taxon>Legeriomycetaceae</taxon>
        <taxon>Smittium</taxon>
    </lineage>
</organism>
<dbReference type="EMBL" id="MBFS01000131">
    <property type="protein sequence ID" value="PVV04377.1"/>
    <property type="molecule type" value="Genomic_DNA"/>
</dbReference>
<feature type="compositionally biased region" description="Polar residues" evidence="4">
    <location>
        <begin position="166"/>
        <end position="180"/>
    </location>
</feature>
<comment type="similarity">
    <text evidence="2">Belongs to the PAF1 family.</text>
</comment>
<dbReference type="STRING" id="133381.A0A2T9ZIP1"/>
<dbReference type="PANTHER" id="PTHR23188">
    <property type="entry name" value="RNA POLYMERASE II-ASSOCIATED FACTOR 1 HOMOLOG"/>
    <property type="match status" value="1"/>
</dbReference>
<dbReference type="PANTHER" id="PTHR23188:SF12">
    <property type="entry name" value="RNA POLYMERASE II-ASSOCIATED FACTOR 1 HOMOLOG"/>
    <property type="match status" value="1"/>
</dbReference>
<keyword evidence="3" id="KW-0539">Nucleus</keyword>
<evidence type="ECO:0000313" key="5">
    <source>
        <dbReference type="EMBL" id="PVV04377.1"/>
    </source>
</evidence>
<dbReference type="OrthoDB" id="5594494at2759"/>
<feature type="region of interest" description="Disordered" evidence="4">
    <location>
        <begin position="146"/>
        <end position="180"/>
    </location>
</feature>
<dbReference type="AlphaFoldDB" id="A0A2T9ZIP1"/>
<dbReference type="GO" id="GO:0003682">
    <property type="term" value="F:chromatin binding"/>
    <property type="evidence" value="ECO:0007669"/>
    <property type="project" value="TreeGrafter"/>
</dbReference>
<dbReference type="GO" id="GO:0000993">
    <property type="term" value="F:RNA polymerase II complex binding"/>
    <property type="evidence" value="ECO:0007669"/>
    <property type="project" value="TreeGrafter"/>
</dbReference>
<feature type="compositionally biased region" description="Low complexity" evidence="4">
    <location>
        <begin position="148"/>
        <end position="165"/>
    </location>
</feature>
<reference evidence="5 6" key="1">
    <citation type="journal article" date="2018" name="MBio">
        <title>Comparative Genomics Reveals the Core Gene Toolbox for the Fungus-Insect Symbiosis.</title>
        <authorList>
            <person name="Wang Y."/>
            <person name="Stata M."/>
            <person name="Wang W."/>
            <person name="Stajich J.E."/>
            <person name="White M.M."/>
            <person name="Moncalvo J.M."/>
        </authorList>
    </citation>
    <scope>NUCLEOTIDE SEQUENCE [LARGE SCALE GENOMIC DNA]</scope>
    <source>
        <strain evidence="5 6">SC-DP-2</strain>
    </source>
</reference>
<evidence type="ECO:0000256" key="1">
    <source>
        <dbReference type="ARBA" id="ARBA00004123"/>
    </source>
</evidence>